<keyword evidence="3" id="KW-1185">Reference proteome</keyword>
<feature type="compositionally biased region" description="Basic and acidic residues" evidence="1">
    <location>
        <begin position="348"/>
        <end position="364"/>
    </location>
</feature>
<organism evidence="2 3">
    <name type="scientific">Kalanchoe fedtschenkoi</name>
    <name type="common">Lavender scallops</name>
    <name type="synonym">South American air plant</name>
    <dbReference type="NCBI Taxonomy" id="63787"/>
    <lineage>
        <taxon>Eukaryota</taxon>
        <taxon>Viridiplantae</taxon>
        <taxon>Streptophyta</taxon>
        <taxon>Embryophyta</taxon>
        <taxon>Tracheophyta</taxon>
        <taxon>Spermatophyta</taxon>
        <taxon>Magnoliopsida</taxon>
        <taxon>eudicotyledons</taxon>
        <taxon>Gunneridae</taxon>
        <taxon>Pentapetalae</taxon>
        <taxon>Saxifragales</taxon>
        <taxon>Crassulaceae</taxon>
        <taxon>Kalanchoe</taxon>
    </lineage>
</organism>
<dbReference type="PANTHER" id="PTHR14296">
    <property type="entry name" value="REMODELING AND SPACING FACTOR 1"/>
    <property type="match status" value="1"/>
</dbReference>
<proteinExistence type="predicted"/>
<evidence type="ECO:0000256" key="1">
    <source>
        <dbReference type="SAM" id="MobiDB-lite"/>
    </source>
</evidence>
<dbReference type="Gramene" id="Kaladp1006s0030.1.v1.1">
    <property type="protein sequence ID" value="Kaladp1006s0030.1.v1.1"/>
    <property type="gene ID" value="Kaladp1006s0030.v1.1"/>
</dbReference>
<evidence type="ECO:0000313" key="3">
    <source>
        <dbReference type="Proteomes" id="UP000594263"/>
    </source>
</evidence>
<evidence type="ECO:0000313" key="2">
    <source>
        <dbReference type="EnsemblPlants" id="Kaladp1006s0030.1.v1.1"/>
    </source>
</evidence>
<reference evidence="2" key="1">
    <citation type="submission" date="2021-01" db="UniProtKB">
        <authorList>
            <consortium name="EnsemblPlants"/>
        </authorList>
    </citation>
    <scope>IDENTIFICATION</scope>
</reference>
<dbReference type="AlphaFoldDB" id="A0A7N0VIP7"/>
<dbReference type="InterPro" id="IPR028938">
    <property type="entry name" value="Rsf1-like"/>
</dbReference>
<feature type="compositionally biased region" description="Polar residues" evidence="1">
    <location>
        <begin position="374"/>
        <end position="389"/>
    </location>
</feature>
<sequence length="501" mass="56561">MASGGRRQVSETAEVFQEAVKKGEDTGKGKICDESPLSEVDADVESARALLRQRWELASVINFLRVFGPVMGDDVKLSAEEIEMGLIVPDRALGRLHIALLKGIPPRSKSLNDPDAWVTVLCKKFSEWWPWVAGGKLPLSPSNGEEIHKYKELDPATRLLMLKALCELRADQDDAVFYINEELKNGTKLSYFRKDSIGKDARGATYWCDNDAASGYRLYKEVKKLNSRKKLKASGYLNDPNFSFQWETIATNLEEFRKIADELSSSKSAFEVAIGKTIENDALPALDKVQKKKERALKKQQSIARCMNNYHNSFVIGATRSCRNLRPITYTFDDYDKAISEAIQITQRRKDTDEMTSRGRHGDDEPGEDADSDGNLSLDTGNLSENNSAQKRHKTKSSSHDDLRRHKNDKPSESDGTDEDYDGNENDDEDINSDESSYAGEIDNVEEKKELHSRKPKDGFPYKHFGSRWSNRLAKTNEHREDTETKPVSNNATNEDMSENV</sequence>
<feature type="compositionally biased region" description="Acidic residues" evidence="1">
    <location>
        <begin position="415"/>
        <end position="433"/>
    </location>
</feature>
<name>A0A7N0VIP7_KALFE</name>
<dbReference type="PANTHER" id="PTHR14296:SF12">
    <property type="entry name" value="DDT DOMAIN-CONTAINING PROTEIN DDR4 ISOFORM X1"/>
    <property type="match status" value="1"/>
</dbReference>
<dbReference type="GO" id="GO:0031213">
    <property type="term" value="C:RSF complex"/>
    <property type="evidence" value="ECO:0007669"/>
    <property type="project" value="InterPro"/>
</dbReference>
<feature type="compositionally biased region" description="Basic and acidic residues" evidence="1">
    <location>
        <begin position="475"/>
        <end position="485"/>
    </location>
</feature>
<feature type="region of interest" description="Disordered" evidence="1">
    <location>
        <begin position="346"/>
        <end position="501"/>
    </location>
</feature>
<accession>A0A7N0VIP7</accession>
<dbReference type="OMA" id="LYWYDGN"/>
<feature type="compositionally biased region" description="Polar residues" evidence="1">
    <location>
        <begin position="486"/>
        <end position="495"/>
    </location>
</feature>
<dbReference type="EnsemblPlants" id="Kaladp1006s0030.1.v1.1">
    <property type="protein sequence ID" value="Kaladp1006s0030.1.v1.1"/>
    <property type="gene ID" value="Kaladp1006s0030.v1.1"/>
</dbReference>
<feature type="compositionally biased region" description="Basic and acidic residues" evidence="1">
    <location>
        <begin position="398"/>
        <end position="413"/>
    </location>
</feature>
<dbReference type="Proteomes" id="UP000594263">
    <property type="component" value="Unplaced"/>
</dbReference>
<protein>
    <recommendedName>
        <fullName evidence="4">DDT domain-containing protein DDR4</fullName>
    </recommendedName>
</protein>
<evidence type="ECO:0008006" key="4">
    <source>
        <dbReference type="Google" id="ProtNLM"/>
    </source>
</evidence>
<dbReference type="GO" id="GO:0006355">
    <property type="term" value="P:regulation of DNA-templated transcription"/>
    <property type="evidence" value="ECO:0007669"/>
    <property type="project" value="InterPro"/>
</dbReference>